<dbReference type="InterPro" id="IPR050275">
    <property type="entry name" value="PGM_Phosphatase"/>
</dbReference>
<dbReference type="GO" id="GO:0016791">
    <property type="term" value="F:phosphatase activity"/>
    <property type="evidence" value="ECO:0007669"/>
    <property type="project" value="TreeGrafter"/>
</dbReference>
<feature type="active site" description="Tele-phosphohistidine intermediate" evidence="1">
    <location>
        <position position="19"/>
    </location>
</feature>
<dbReference type="AlphaFoldDB" id="A0A3A8EFB2"/>
<dbReference type="RefSeq" id="WP_120403590.1">
    <property type="nucleotide sequence ID" value="NZ_RAXV01000039.1"/>
</dbReference>
<protein>
    <submittedName>
        <fullName evidence="3">Histidine phosphatase family protein</fullName>
    </submittedName>
</protein>
<dbReference type="Gene3D" id="3.40.50.1240">
    <property type="entry name" value="Phosphoglycerate mutase-like"/>
    <property type="match status" value="1"/>
</dbReference>
<sequence>MPRAVCSSDQGYKLDFMRHGETELSHTLRGSTDDALTEKGWQQMEKALLQAIQSGIQWDVIFSSPLQRCSVFALQAAQQLGLELQYLPQLQEMHFGDWEAQTTQHLYETVPEQLEKFWLQPTMFSPPNAETLVQFEQRVEQALQKINAYMQIKKCSRALVISHGGVIKLLKCKAMSKPLNDLLKMSAELGQLNHFYSSANDFIFIDTQEQCR</sequence>
<organism evidence="3 4">
    <name type="scientific">Acinetobacter tianfuensis</name>
    <dbReference type="NCBI Taxonomy" id="2419603"/>
    <lineage>
        <taxon>Bacteria</taxon>
        <taxon>Pseudomonadati</taxon>
        <taxon>Pseudomonadota</taxon>
        <taxon>Gammaproteobacteria</taxon>
        <taxon>Moraxellales</taxon>
        <taxon>Moraxellaceae</taxon>
        <taxon>Acinetobacter</taxon>
    </lineage>
</organism>
<dbReference type="PANTHER" id="PTHR48100">
    <property type="entry name" value="BROAD-SPECIFICITY PHOSPHATASE YOR283W-RELATED"/>
    <property type="match status" value="1"/>
</dbReference>
<dbReference type="SUPFAM" id="SSF53254">
    <property type="entry name" value="Phosphoglycerate mutase-like"/>
    <property type="match status" value="1"/>
</dbReference>
<dbReference type="GO" id="GO:0005737">
    <property type="term" value="C:cytoplasm"/>
    <property type="evidence" value="ECO:0007669"/>
    <property type="project" value="TreeGrafter"/>
</dbReference>
<gene>
    <name evidence="3" type="ORF">D7V32_14695</name>
</gene>
<keyword evidence="4" id="KW-1185">Reference proteome</keyword>
<proteinExistence type="predicted"/>
<dbReference type="PANTHER" id="PTHR48100:SF1">
    <property type="entry name" value="HISTIDINE PHOSPHATASE FAMILY PROTEIN-RELATED"/>
    <property type="match status" value="1"/>
</dbReference>
<reference evidence="3 4" key="1">
    <citation type="submission" date="2018-09" db="EMBL/GenBank/DDBJ databases">
        <title>The draft genome of Acinetobacter spp. strains.</title>
        <authorList>
            <person name="Qin J."/>
            <person name="Feng Y."/>
            <person name="Zong Z."/>
        </authorList>
    </citation>
    <scope>NUCLEOTIDE SEQUENCE [LARGE SCALE GENOMIC DNA]</scope>
    <source>
        <strain evidence="3 4">WCHAc060012</strain>
    </source>
</reference>
<evidence type="ECO:0000313" key="4">
    <source>
        <dbReference type="Proteomes" id="UP000282388"/>
    </source>
</evidence>
<feature type="binding site" evidence="2">
    <location>
        <position position="68"/>
    </location>
    <ligand>
        <name>substrate</name>
    </ligand>
</feature>
<dbReference type="InterPro" id="IPR013078">
    <property type="entry name" value="His_Pase_superF_clade-1"/>
</dbReference>
<comment type="caution">
    <text evidence="3">The sequence shown here is derived from an EMBL/GenBank/DDBJ whole genome shotgun (WGS) entry which is preliminary data.</text>
</comment>
<dbReference type="SMART" id="SM00855">
    <property type="entry name" value="PGAM"/>
    <property type="match status" value="1"/>
</dbReference>
<evidence type="ECO:0000256" key="1">
    <source>
        <dbReference type="PIRSR" id="PIRSR613078-1"/>
    </source>
</evidence>
<dbReference type="Pfam" id="PF00300">
    <property type="entry name" value="His_Phos_1"/>
    <property type="match status" value="1"/>
</dbReference>
<feature type="active site" description="Proton donor/acceptor" evidence="1">
    <location>
        <position position="92"/>
    </location>
</feature>
<accession>A0A3A8EFB2</accession>
<dbReference type="PIRSF" id="PIRSF000709">
    <property type="entry name" value="6PFK_2-Ptase"/>
    <property type="match status" value="1"/>
</dbReference>
<dbReference type="EMBL" id="RAXV01000039">
    <property type="protein sequence ID" value="RKG29520.1"/>
    <property type="molecule type" value="Genomic_DNA"/>
</dbReference>
<evidence type="ECO:0000313" key="3">
    <source>
        <dbReference type="EMBL" id="RKG29520.1"/>
    </source>
</evidence>
<dbReference type="InterPro" id="IPR029033">
    <property type="entry name" value="His_PPase_superfam"/>
</dbReference>
<name>A0A3A8EFB2_9GAMM</name>
<dbReference type="OrthoDB" id="9783269at2"/>
<dbReference type="CDD" id="cd07067">
    <property type="entry name" value="HP_PGM_like"/>
    <property type="match status" value="1"/>
</dbReference>
<evidence type="ECO:0000256" key="2">
    <source>
        <dbReference type="PIRSR" id="PIRSR613078-2"/>
    </source>
</evidence>
<dbReference type="Proteomes" id="UP000282388">
    <property type="component" value="Unassembled WGS sequence"/>
</dbReference>